<feature type="domain" description="TonB-dependent receptor-like beta-barrel" evidence="8">
    <location>
        <begin position="425"/>
        <end position="999"/>
    </location>
</feature>
<comment type="similarity">
    <text evidence="5">Belongs to the TonB-dependent receptor family.</text>
</comment>
<feature type="region of interest" description="Disordered" evidence="6">
    <location>
        <begin position="709"/>
        <end position="734"/>
    </location>
</feature>
<dbReference type="InterPro" id="IPR036942">
    <property type="entry name" value="Beta-barrel_TonB_sf"/>
</dbReference>
<keyword evidence="3 5" id="KW-0472">Membrane</keyword>
<evidence type="ECO:0000256" key="3">
    <source>
        <dbReference type="ARBA" id="ARBA00023136"/>
    </source>
</evidence>
<evidence type="ECO:0000259" key="8">
    <source>
        <dbReference type="Pfam" id="PF00593"/>
    </source>
</evidence>
<dbReference type="SUPFAM" id="SSF56935">
    <property type="entry name" value="Porins"/>
    <property type="match status" value="1"/>
</dbReference>
<dbReference type="InterPro" id="IPR000531">
    <property type="entry name" value="Beta-barrel_TonB"/>
</dbReference>
<dbReference type="GO" id="GO:0009279">
    <property type="term" value="C:cell outer membrane"/>
    <property type="evidence" value="ECO:0007669"/>
    <property type="project" value="UniProtKB-SubCell"/>
</dbReference>
<evidence type="ECO:0000313" key="10">
    <source>
        <dbReference type="EMBL" id="MBB4659855.1"/>
    </source>
</evidence>
<keyword evidence="2 7" id="KW-0732">Signal</keyword>
<sequence>MTIKNEAGLKALLVAGASALALVPSVSWAQQVPTDDDVDLIEEAQQQSPGEDTIVVTGSRIRRDAFSSTAPLQVVEGETISAAGFINLSEALQTTPVVNGVQTTATVSSQFISDNGPGAQNIGLRGLGEDRTLVLINGRRFAPAGIEGAPSNPDAGLIPTSIVERVDLLLDGASSVYGSDAVSGVVNIVLRDEFEGISIGGQHNQPEFGNGESSSVNFIMGSSNDDFDFLFAGEYFNQQALYGNDRGWMCVDVDPEIYPDFATGQQFCGSRDVTGESTSLGTAGQFQSFVAYPFGAILLGRPGTDNPAAGIPNFEVADLAGNFNGLYRLSVPLREDVMVVPEFERVTLFFKSDYDLSDYVPGTNLFTEFNFANRQSYSQNDYGVIGVVVQPDNPFIQTEGFTIGGEGPNANFDMRPVNPVRGGVEAELQQYRLFTGLQGDLGFIGSEDWNYEAFVGYTRSQGYSTRPVILEENLVRSLNTTVDPDTGAIVCADVPNPTAPFNSGVTREPCVPFNPFYAGLYPLDGSAPTFEDPLLRDYLEGSRSSTTFVDQRIAGAYITGPVFDLPAGPIETVFGYEWREESIDTRSDDVTSRGLGDGFFLDRPTKGNVELWELYGEVLLPILSGQPFAEVLEVEAAGRYVNHEFYGSNETYSFKGRYKPVDSLTVRGTYGTSFRAPNLRELFLAGQSGFQAVNDPCEVPVLAQIDTDGDGVLDSYNPGDDNDGDGRPDNDPRDPVVLSNCQAEGLDPFSLALGVNTGSVETLSAGNIGLDPETSKSYTFGAVFTQPWFDSFDLELAVTAWNIEISNSVYEPTAGFLVGECYTSDTFPNDPFCTRRLRNATTGYLQEIDATPFNIAEERAKGVDYNVRASTDFEAFGQSFDVSLSTLATYQDELSQTIIFEGSDPDYEDFAGLIGNPQWRITSNQTVQWNDFQAFWQLRYIAGQEQRDLTDIPDNCNPDEGDTMNFVPNCYSTDDTVYHDVSFQYAPENFTVRVGVRNIFDKEPQTIDEDTGGVTLSPRDVPLGVGYDRIGRTFFINVEKLF</sequence>
<gene>
    <name evidence="10" type="ORF">GGQ59_002396</name>
</gene>
<dbReference type="Proteomes" id="UP000563524">
    <property type="component" value="Unassembled WGS sequence"/>
</dbReference>
<dbReference type="Gene3D" id="2.40.170.20">
    <property type="entry name" value="TonB-dependent receptor, beta-barrel domain"/>
    <property type="match status" value="1"/>
</dbReference>
<dbReference type="Pfam" id="PF07715">
    <property type="entry name" value="Plug"/>
    <property type="match status" value="1"/>
</dbReference>
<reference evidence="10 11" key="1">
    <citation type="submission" date="2020-08" db="EMBL/GenBank/DDBJ databases">
        <title>Genomic Encyclopedia of Type Strains, Phase IV (KMG-IV): sequencing the most valuable type-strain genomes for metagenomic binning, comparative biology and taxonomic classification.</title>
        <authorList>
            <person name="Goeker M."/>
        </authorList>
    </citation>
    <scope>NUCLEOTIDE SEQUENCE [LARGE SCALE GENOMIC DNA]</scope>
    <source>
        <strain evidence="10 11">DSM 102850</strain>
    </source>
</reference>
<accession>A0A840I6B8</accession>
<keyword evidence="11" id="KW-1185">Reference proteome</keyword>
<evidence type="ECO:0000256" key="1">
    <source>
        <dbReference type="ARBA" id="ARBA00004442"/>
    </source>
</evidence>
<feature type="compositionally biased region" description="Basic and acidic residues" evidence="6">
    <location>
        <begin position="724"/>
        <end position="734"/>
    </location>
</feature>
<organism evidence="10 11">
    <name type="scientific">Parvularcula dongshanensis</name>
    <dbReference type="NCBI Taxonomy" id="1173995"/>
    <lineage>
        <taxon>Bacteria</taxon>
        <taxon>Pseudomonadati</taxon>
        <taxon>Pseudomonadota</taxon>
        <taxon>Alphaproteobacteria</taxon>
        <taxon>Parvularculales</taxon>
        <taxon>Parvularculaceae</taxon>
        <taxon>Parvularcula</taxon>
    </lineage>
</organism>
<dbReference type="InterPro" id="IPR012910">
    <property type="entry name" value="Plug_dom"/>
</dbReference>
<evidence type="ECO:0000256" key="4">
    <source>
        <dbReference type="ARBA" id="ARBA00023237"/>
    </source>
</evidence>
<keyword evidence="4" id="KW-0998">Cell outer membrane</keyword>
<evidence type="ECO:0000313" key="11">
    <source>
        <dbReference type="Proteomes" id="UP000563524"/>
    </source>
</evidence>
<dbReference type="PANTHER" id="PTHR47234:SF2">
    <property type="entry name" value="TONB-DEPENDENT RECEPTOR"/>
    <property type="match status" value="1"/>
</dbReference>
<dbReference type="PROSITE" id="PS00430">
    <property type="entry name" value="TONB_DEPENDENT_REC_1"/>
    <property type="match status" value="1"/>
</dbReference>
<keyword evidence="10" id="KW-0675">Receptor</keyword>
<dbReference type="InterPro" id="IPR010916">
    <property type="entry name" value="TonB_box_CS"/>
</dbReference>
<evidence type="ECO:0000256" key="6">
    <source>
        <dbReference type="SAM" id="MobiDB-lite"/>
    </source>
</evidence>
<dbReference type="AlphaFoldDB" id="A0A840I6B8"/>
<dbReference type="Pfam" id="PF00593">
    <property type="entry name" value="TonB_dep_Rec_b-barrel"/>
    <property type="match status" value="1"/>
</dbReference>
<dbReference type="RefSeq" id="WP_183818871.1">
    <property type="nucleotide sequence ID" value="NZ_JACHOB010000005.1"/>
</dbReference>
<name>A0A840I6B8_9PROT</name>
<evidence type="ECO:0000259" key="9">
    <source>
        <dbReference type="Pfam" id="PF07715"/>
    </source>
</evidence>
<dbReference type="Gene3D" id="2.170.130.10">
    <property type="entry name" value="TonB-dependent receptor, plug domain"/>
    <property type="match status" value="1"/>
</dbReference>
<evidence type="ECO:0000256" key="2">
    <source>
        <dbReference type="ARBA" id="ARBA00022729"/>
    </source>
</evidence>
<evidence type="ECO:0000256" key="7">
    <source>
        <dbReference type="SAM" id="SignalP"/>
    </source>
</evidence>
<comment type="caution">
    <text evidence="10">The sequence shown here is derived from an EMBL/GenBank/DDBJ whole genome shotgun (WGS) entry which is preliminary data.</text>
</comment>
<comment type="subcellular location">
    <subcellularLocation>
        <location evidence="1 5">Cell outer membrane</location>
    </subcellularLocation>
</comment>
<proteinExistence type="inferred from homology"/>
<feature type="domain" description="TonB-dependent receptor plug" evidence="9">
    <location>
        <begin position="67"/>
        <end position="185"/>
    </location>
</feature>
<dbReference type="EMBL" id="JACHOB010000005">
    <property type="protein sequence ID" value="MBB4659855.1"/>
    <property type="molecule type" value="Genomic_DNA"/>
</dbReference>
<keyword evidence="5" id="KW-0798">TonB box</keyword>
<protein>
    <submittedName>
        <fullName evidence="10">Iron complex outermembrane receptor protein</fullName>
    </submittedName>
</protein>
<feature type="chain" id="PRO_5032327914" evidence="7">
    <location>
        <begin position="30"/>
        <end position="1042"/>
    </location>
</feature>
<dbReference type="PANTHER" id="PTHR47234">
    <property type="match status" value="1"/>
</dbReference>
<dbReference type="InterPro" id="IPR037066">
    <property type="entry name" value="Plug_dom_sf"/>
</dbReference>
<feature type="signal peptide" evidence="7">
    <location>
        <begin position="1"/>
        <end position="29"/>
    </location>
</feature>
<evidence type="ECO:0000256" key="5">
    <source>
        <dbReference type="RuleBase" id="RU003357"/>
    </source>
</evidence>